<reference evidence="1 2" key="1">
    <citation type="submission" date="2024-10" db="EMBL/GenBank/DDBJ databases">
        <title>The Natural Products Discovery Center: Release of the First 8490 Sequenced Strains for Exploring Actinobacteria Biosynthetic Diversity.</title>
        <authorList>
            <person name="Kalkreuter E."/>
            <person name="Kautsar S.A."/>
            <person name="Yang D."/>
            <person name="Bader C.D."/>
            <person name="Teijaro C.N."/>
            <person name="Fluegel L."/>
            <person name="Davis C.M."/>
            <person name="Simpson J.R."/>
            <person name="Lauterbach L."/>
            <person name="Steele A.D."/>
            <person name="Gui C."/>
            <person name="Meng S."/>
            <person name="Li G."/>
            <person name="Viehrig K."/>
            <person name="Ye F."/>
            <person name="Su P."/>
            <person name="Kiefer A.F."/>
            <person name="Nichols A."/>
            <person name="Cepeda A.J."/>
            <person name="Yan W."/>
            <person name="Fan B."/>
            <person name="Jiang Y."/>
            <person name="Adhikari A."/>
            <person name="Zheng C.-J."/>
            <person name="Schuster L."/>
            <person name="Cowan T.M."/>
            <person name="Smanski M.J."/>
            <person name="Chevrette M.G."/>
            <person name="De Carvalho L.P.S."/>
            <person name="Shen B."/>
        </authorList>
    </citation>
    <scope>NUCLEOTIDE SEQUENCE [LARGE SCALE GENOMIC DNA]</scope>
    <source>
        <strain evidence="1 2">NPDC087220</strain>
    </source>
</reference>
<proteinExistence type="predicted"/>
<sequence length="235" mass="24562">MLDAIDAVNWGAIPGHPDWYEPARAAHGLRALADAANLVEAAEAGSLLSGGGIIHGHSAAVFPAAAVAIPLLLNIVQHGHPAARDTALGLVGEALSSYPHAEYTRVTTSYGTAAPICCAIAHYLRARTDLLARLGKRGRALLADVAEHWRFEIRECIADGDDTAAFGTLVGCFPGGVHAVELHLVGEIAVLDEVTLEYPPAEGSLDACLRVVERHPSELPPGAVLSPAECGERVQ</sequence>
<keyword evidence="2" id="KW-1185">Reference proteome</keyword>
<protein>
    <recommendedName>
        <fullName evidence="3">MmgE/PrpD family protein</fullName>
    </recommendedName>
</protein>
<organism evidence="1 2">
    <name type="scientific">Streptomyces toxytricini</name>
    <name type="common">Actinomyces toxytricini</name>
    <dbReference type="NCBI Taxonomy" id="67369"/>
    <lineage>
        <taxon>Bacteria</taxon>
        <taxon>Bacillati</taxon>
        <taxon>Actinomycetota</taxon>
        <taxon>Actinomycetes</taxon>
        <taxon>Kitasatosporales</taxon>
        <taxon>Streptomycetaceae</taxon>
        <taxon>Streptomyces</taxon>
    </lineage>
</organism>
<evidence type="ECO:0008006" key="3">
    <source>
        <dbReference type="Google" id="ProtNLM"/>
    </source>
</evidence>
<evidence type="ECO:0000313" key="1">
    <source>
        <dbReference type="EMBL" id="MFJ2825924.1"/>
    </source>
</evidence>
<name>A0ABW8ERV9_STRT5</name>
<dbReference type="EMBL" id="JBIUYY010000025">
    <property type="protein sequence ID" value="MFJ2825924.1"/>
    <property type="molecule type" value="Genomic_DNA"/>
</dbReference>
<accession>A0ABW8ERV9</accession>
<evidence type="ECO:0000313" key="2">
    <source>
        <dbReference type="Proteomes" id="UP001617351"/>
    </source>
</evidence>
<comment type="caution">
    <text evidence="1">The sequence shown here is derived from an EMBL/GenBank/DDBJ whole genome shotgun (WGS) entry which is preliminary data.</text>
</comment>
<dbReference type="Proteomes" id="UP001617351">
    <property type="component" value="Unassembled WGS sequence"/>
</dbReference>
<gene>
    <name evidence="1" type="ORF">ACIO7M_33185</name>
</gene>
<dbReference type="RefSeq" id="WP_402387885.1">
    <property type="nucleotide sequence ID" value="NZ_JBIUYY010000025.1"/>
</dbReference>